<evidence type="ECO:0000313" key="3">
    <source>
        <dbReference type="Proteomes" id="UP000275078"/>
    </source>
</evidence>
<dbReference type="PANTHER" id="PTHR47843">
    <property type="entry name" value="BTB DOMAIN-CONTAINING PROTEIN-RELATED"/>
    <property type="match status" value="1"/>
</dbReference>
<organism evidence="2 3">
    <name type="scientific">Ascobolus immersus RN42</name>
    <dbReference type="NCBI Taxonomy" id="1160509"/>
    <lineage>
        <taxon>Eukaryota</taxon>
        <taxon>Fungi</taxon>
        <taxon>Dikarya</taxon>
        <taxon>Ascomycota</taxon>
        <taxon>Pezizomycotina</taxon>
        <taxon>Pezizomycetes</taxon>
        <taxon>Pezizales</taxon>
        <taxon>Ascobolaceae</taxon>
        <taxon>Ascobolus</taxon>
    </lineage>
</organism>
<keyword evidence="3" id="KW-1185">Reference proteome</keyword>
<name>A0A3N4HG83_ASCIM</name>
<dbReference type="OrthoDB" id="6359816at2759"/>
<dbReference type="PROSITE" id="PS50097">
    <property type="entry name" value="BTB"/>
    <property type="match status" value="1"/>
</dbReference>
<dbReference type="Gene3D" id="3.30.710.10">
    <property type="entry name" value="Potassium Channel Kv1.1, Chain A"/>
    <property type="match status" value="1"/>
</dbReference>
<dbReference type="EMBL" id="ML119895">
    <property type="protein sequence ID" value="RPA71858.1"/>
    <property type="molecule type" value="Genomic_DNA"/>
</dbReference>
<gene>
    <name evidence="2" type="ORF">BJ508DRAFT_315247</name>
</gene>
<reference evidence="2 3" key="1">
    <citation type="journal article" date="2018" name="Nat. Ecol. Evol.">
        <title>Pezizomycetes genomes reveal the molecular basis of ectomycorrhizal truffle lifestyle.</title>
        <authorList>
            <person name="Murat C."/>
            <person name="Payen T."/>
            <person name="Noel B."/>
            <person name="Kuo A."/>
            <person name="Morin E."/>
            <person name="Chen J."/>
            <person name="Kohler A."/>
            <person name="Krizsan K."/>
            <person name="Balestrini R."/>
            <person name="Da Silva C."/>
            <person name="Montanini B."/>
            <person name="Hainaut M."/>
            <person name="Levati E."/>
            <person name="Barry K.W."/>
            <person name="Belfiori B."/>
            <person name="Cichocki N."/>
            <person name="Clum A."/>
            <person name="Dockter R.B."/>
            <person name="Fauchery L."/>
            <person name="Guy J."/>
            <person name="Iotti M."/>
            <person name="Le Tacon F."/>
            <person name="Lindquist E.A."/>
            <person name="Lipzen A."/>
            <person name="Malagnac F."/>
            <person name="Mello A."/>
            <person name="Molinier V."/>
            <person name="Miyauchi S."/>
            <person name="Poulain J."/>
            <person name="Riccioni C."/>
            <person name="Rubini A."/>
            <person name="Sitrit Y."/>
            <person name="Splivallo R."/>
            <person name="Traeger S."/>
            <person name="Wang M."/>
            <person name="Zifcakova L."/>
            <person name="Wipf D."/>
            <person name="Zambonelli A."/>
            <person name="Paolocci F."/>
            <person name="Nowrousian M."/>
            <person name="Ottonello S."/>
            <person name="Baldrian P."/>
            <person name="Spatafora J.W."/>
            <person name="Henrissat B."/>
            <person name="Nagy L.G."/>
            <person name="Aury J.M."/>
            <person name="Wincker P."/>
            <person name="Grigoriev I.V."/>
            <person name="Bonfante P."/>
            <person name="Martin F.M."/>
        </authorList>
    </citation>
    <scope>NUCLEOTIDE SEQUENCE [LARGE SCALE GENOMIC DNA]</scope>
    <source>
        <strain evidence="2 3">RN42</strain>
    </source>
</reference>
<proteinExistence type="predicted"/>
<dbReference type="InterPro" id="IPR011333">
    <property type="entry name" value="SKP1/BTB/POZ_sf"/>
</dbReference>
<protein>
    <recommendedName>
        <fullName evidence="1">BTB domain-containing protein</fullName>
    </recommendedName>
</protein>
<dbReference type="AlphaFoldDB" id="A0A3N4HG83"/>
<feature type="domain" description="BTB" evidence="1">
    <location>
        <begin position="80"/>
        <end position="138"/>
    </location>
</feature>
<evidence type="ECO:0000313" key="2">
    <source>
        <dbReference type="EMBL" id="RPA71858.1"/>
    </source>
</evidence>
<accession>A0A3N4HG83</accession>
<dbReference type="STRING" id="1160509.A0A3N4HG83"/>
<evidence type="ECO:0000259" key="1">
    <source>
        <dbReference type="PROSITE" id="PS50097"/>
    </source>
</evidence>
<sequence length="295" mass="33225">MPVSYYICHGCRWMNDEGYCHNCGVALKPELLYTKEEYEAKGTATGVFNRFPEVARGDTIKVILSQTEKREDNVPAPITYNLHTAYLAKVSQYFAALLKFPGKKNETGEVRLGEACDHPVPFGYFIQFLYAEDYDVRKEHEPLDVVVHAMVYILADRLIVEDLKKLAFAKLKVILQSNSGSSSSWKAISEMQILALLQAVYEGTPPPNQQQNDHSRNPFNFDQALQLLSLKNKKTGTNSKKTQNREQSLRSLVSQFAASKLTALKAFERFHELLQEYPDLAVDIASAAGNGVVLR</sequence>
<dbReference type="Proteomes" id="UP000275078">
    <property type="component" value="Unassembled WGS sequence"/>
</dbReference>
<dbReference type="InterPro" id="IPR000210">
    <property type="entry name" value="BTB/POZ_dom"/>
</dbReference>
<dbReference type="SUPFAM" id="SSF54695">
    <property type="entry name" value="POZ domain"/>
    <property type="match status" value="1"/>
</dbReference>